<feature type="compositionally biased region" description="Gly residues" evidence="1">
    <location>
        <begin position="720"/>
        <end position="732"/>
    </location>
</feature>
<dbReference type="RefSeq" id="XP_001952622.1">
    <property type="nucleotide sequence ID" value="XM_001952587.4"/>
</dbReference>
<feature type="compositionally biased region" description="Polar residues" evidence="1">
    <location>
        <begin position="473"/>
        <end position="495"/>
    </location>
</feature>
<feature type="compositionally biased region" description="Gly residues" evidence="1">
    <location>
        <begin position="672"/>
        <end position="694"/>
    </location>
</feature>
<reference evidence="3" key="2">
    <citation type="submission" date="2022-06" db="UniProtKB">
        <authorList>
            <consortium name="EnsemblMetazoa"/>
        </authorList>
    </citation>
    <scope>IDENTIFICATION</scope>
</reference>
<proteinExistence type="predicted"/>
<feature type="compositionally biased region" description="Basic residues" evidence="1">
    <location>
        <begin position="699"/>
        <end position="713"/>
    </location>
</feature>
<name>A0A8R1W6W3_ACYPI</name>
<keyword evidence="2" id="KW-0732">Signal</keyword>
<evidence type="ECO:0000313" key="3">
    <source>
        <dbReference type="EnsemblMetazoa" id="XP_001952622.1"/>
    </source>
</evidence>
<dbReference type="Proteomes" id="UP000007819">
    <property type="component" value="Chromosome A3"/>
</dbReference>
<protein>
    <submittedName>
        <fullName evidence="3">Uncharacterized protein</fullName>
    </submittedName>
</protein>
<evidence type="ECO:0000256" key="2">
    <source>
        <dbReference type="SAM" id="SignalP"/>
    </source>
</evidence>
<dbReference type="OrthoDB" id="6624903at2759"/>
<feature type="region of interest" description="Disordered" evidence="1">
    <location>
        <begin position="428"/>
        <end position="568"/>
    </location>
</feature>
<feature type="compositionally biased region" description="Basic residues" evidence="1">
    <location>
        <begin position="433"/>
        <end position="451"/>
    </location>
</feature>
<feature type="region of interest" description="Disordered" evidence="1">
    <location>
        <begin position="660"/>
        <end position="761"/>
    </location>
</feature>
<feature type="compositionally biased region" description="Pro residues" evidence="1">
    <location>
        <begin position="733"/>
        <end position="753"/>
    </location>
</feature>
<dbReference type="AlphaFoldDB" id="A0A8R1W6W3"/>
<keyword evidence="4" id="KW-1185">Reference proteome</keyword>
<feature type="compositionally biased region" description="Polar residues" evidence="1">
    <location>
        <begin position="558"/>
        <end position="567"/>
    </location>
</feature>
<dbReference type="EnsemblMetazoa" id="XM_001952587.5">
    <property type="protein sequence ID" value="XP_001952622.1"/>
    <property type="gene ID" value="LOC100160554"/>
</dbReference>
<feature type="signal peptide" evidence="2">
    <location>
        <begin position="1"/>
        <end position="25"/>
    </location>
</feature>
<evidence type="ECO:0000313" key="4">
    <source>
        <dbReference type="Proteomes" id="UP000007819"/>
    </source>
</evidence>
<accession>A0A8R1W6W3</accession>
<sequence length="804" mass="87823">MKIITNLYLITAILLTSNFLTLCEGVNDIDHEPLSGHLEHLNHLEDFHDINHFDNTNVFHTVELVEYDGDSMTKYATTTHTNQETNNELFPNTIPIIQQSNVPTTFKKVVKQTQTVIKSNNDGNNTPKTDLSMTDIYSNNKLKESVIGTVENIGLPSIPSQQASDVQSNIKNIIHTTVTKTTTSGSPSNELDESFNRILNLNALPSNNIISTVSSANTNYNDRSTGSSSLQSNSMEENSKIKTISTTEDITNGNGFLSSNNIVSSMMTPLGYNAVTTTTVDRDNNVFNKGIPSRIQQIRFNKFNKLGNSISETGALKNSGSFVQTKTTTIKNERAADEIKLDDLNDKKIDYNIDNGMSTSNNIENSNYIISSDNNGNDKSSSYSYGYGYGMDSGNNNNIGNYNLISSNHLMDGASSGGYSSYIMSNGYSKGIGRGRKRKKSGSKKTYKGGRSKNISYEKSKGNRQIRVKNGRNYENTRSSKNRSGGNSQYYSLTNYVRGGHSKSLSSSASSSDESSMKKKMSCHCNKVRKLNKRDSSESNGSSKEHHGPGNHDLGISMENQPMQNNGDFVARFPPPLPLSMEREPQPNLLFDMMQEQGPDQSLNYIQSDIATVLNRQGEMESQLINDHQLPSTDISNKYLTYQILNMGTLYKADSQQEQYFGSPRIGPGPGPHSGHGPGPHSGHGPGPHSGHGPGPRPGHGHGHIHGHGHGHGPRHDPGHGPGPHSGHFPGHGPGPHPGPHPGHGPGPRPGHGPGPQAFTDIQSGQEDQININTDLPQIQQDIEGTGLNRMIWVHVFKNQVLEL</sequence>
<evidence type="ECO:0000256" key="1">
    <source>
        <dbReference type="SAM" id="MobiDB-lite"/>
    </source>
</evidence>
<organism evidence="3 4">
    <name type="scientific">Acyrthosiphon pisum</name>
    <name type="common">Pea aphid</name>
    <dbReference type="NCBI Taxonomy" id="7029"/>
    <lineage>
        <taxon>Eukaryota</taxon>
        <taxon>Metazoa</taxon>
        <taxon>Ecdysozoa</taxon>
        <taxon>Arthropoda</taxon>
        <taxon>Hexapoda</taxon>
        <taxon>Insecta</taxon>
        <taxon>Pterygota</taxon>
        <taxon>Neoptera</taxon>
        <taxon>Paraneoptera</taxon>
        <taxon>Hemiptera</taxon>
        <taxon>Sternorrhyncha</taxon>
        <taxon>Aphidomorpha</taxon>
        <taxon>Aphidoidea</taxon>
        <taxon>Aphididae</taxon>
        <taxon>Macrosiphini</taxon>
        <taxon>Acyrthosiphon</taxon>
    </lineage>
</organism>
<feature type="compositionally biased region" description="Basic and acidic residues" evidence="1">
    <location>
        <begin position="533"/>
        <end position="550"/>
    </location>
</feature>
<dbReference type="KEGG" id="api:100160554"/>
<feature type="compositionally biased region" description="Low complexity" evidence="1">
    <location>
        <begin position="502"/>
        <end position="514"/>
    </location>
</feature>
<dbReference type="GeneID" id="100160554"/>
<feature type="compositionally biased region" description="Basic residues" evidence="1">
    <location>
        <begin position="518"/>
        <end position="532"/>
    </location>
</feature>
<feature type="chain" id="PRO_5035783685" evidence="2">
    <location>
        <begin position="26"/>
        <end position="804"/>
    </location>
</feature>
<reference evidence="4" key="1">
    <citation type="submission" date="2010-06" db="EMBL/GenBank/DDBJ databases">
        <authorList>
            <person name="Jiang H."/>
            <person name="Abraham K."/>
            <person name="Ali S."/>
            <person name="Alsbrooks S.L."/>
            <person name="Anim B.N."/>
            <person name="Anosike U.S."/>
            <person name="Attaway T."/>
            <person name="Bandaranaike D.P."/>
            <person name="Battles P.K."/>
            <person name="Bell S.N."/>
            <person name="Bell A.V."/>
            <person name="Beltran B."/>
            <person name="Bickham C."/>
            <person name="Bustamante Y."/>
            <person name="Caleb T."/>
            <person name="Canada A."/>
            <person name="Cardenas V."/>
            <person name="Carter K."/>
            <person name="Chacko J."/>
            <person name="Chandrabose M.N."/>
            <person name="Chavez D."/>
            <person name="Chavez A."/>
            <person name="Chen L."/>
            <person name="Chu H.-S."/>
            <person name="Claassen K.J."/>
            <person name="Cockrell R."/>
            <person name="Collins M."/>
            <person name="Cooper J.A."/>
            <person name="Cree A."/>
            <person name="Curry S.M."/>
            <person name="Da Y."/>
            <person name="Dao M.D."/>
            <person name="Das B."/>
            <person name="Davila M.-L."/>
            <person name="Davy-Carroll L."/>
            <person name="Denson S."/>
            <person name="Dinh H."/>
            <person name="Ebong V.E."/>
            <person name="Edwards J.R."/>
            <person name="Egan A."/>
            <person name="El-Daye J."/>
            <person name="Escobedo L."/>
            <person name="Fernandez S."/>
            <person name="Fernando P.R."/>
            <person name="Flagg N."/>
            <person name="Forbes L.D."/>
            <person name="Fowler R.G."/>
            <person name="Fu Q."/>
            <person name="Gabisi R.A."/>
            <person name="Ganer J."/>
            <person name="Garbino Pronczuk A."/>
            <person name="Garcia R.M."/>
            <person name="Garner T."/>
            <person name="Garrett T.E."/>
            <person name="Gonzalez D.A."/>
            <person name="Hamid H."/>
            <person name="Hawkins E.S."/>
            <person name="Hirani K."/>
            <person name="Hogues M.E."/>
            <person name="Hollins B."/>
            <person name="Hsiao C.-H."/>
            <person name="Jabil R."/>
            <person name="James M.L."/>
            <person name="Jhangiani S.N."/>
            <person name="Johnson B."/>
            <person name="Johnson Q."/>
            <person name="Joshi V."/>
            <person name="Kalu J.B."/>
            <person name="Kam C."/>
            <person name="Kashfia A."/>
            <person name="Keebler J."/>
            <person name="Kisamo H."/>
            <person name="Kovar C.L."/>
            <person name="Lago L.A."/>
            <person name="Lai C.-Y."/>
            <person name="Laidlaw J."/>
            <person name="Lara F."/>
            <person name="Le T.-K."/>
            <person name="Lee S.L."/>
            <person name="Legall F.H."/>
            <person name="Lemon S.J."/>
            <person name="Lewis L.R."/>
            <person name="Li B."/>
            <person name="Liu Y."/>
            <person name="Liu Y.-S."/>
            <person name="Lopez J."/>
            <person name="Lozado R.J."/>
            <person name="Lu J."/>
            <person name="Madu R.C."/>
            <person name="Maheshwari M."/>
            <person name="Maheshwari R."/>
            <person name="Malloy K."/>
            <person name="Martinez E."/>
            <person name="Mathew T."/>
            <person name="Mercado I.C."/>
            <person name="Mercado C."/>
            <person name="Meyer B."/>
            <person name="Montgomery K."/>
            <person name="Morgan M.B."/>
            <person name="Munidasa M."/>
            <person name="Nazareth L.V."/>
            <person name="Nelson J."/>
            <person name="Ng B.M."/>
            <person name="Nguyen N.B."/>
            <person name="Nguyen P.Q."/>
            <person name="Nguyen T."/>
            <person name="Obregon M."/>
            <person name="Okwuonu G.O."/>
            <person name="Onwere C.G."/>
            <person name="Orozco G."/>
            <person name="Parra A."/>
            <person name="Patel S."/>
            <person name="Patil S."/>
            <person name="Perez A."/>
            <person name="Perez Y."/>
            <person name="Pham C."/>
            <person name="Primus E.L."/>
            <person name="Pu L.-L."/>
            <person name="Puazo M."/>
            <person name="Qin X."/>
            <person name="Quiroz J.B."/>
            <person name="Reese J."/>
            <person name="Richards S."/>
            <person name="Rives C.M."/>
            <person name="Robberts R."/>
            <person name="Ruiz S.J."/>
            <person name="Ruiz M.J."/>
            <person name="Santibanez J."/>
            <person name="Schneider B.W."/>
            <person name="Sisson I."/>
            <person name="Smith M."/>
            <person name="Sodergren E."/>
            <person name="Song X.-Z."/>
            <person name="Song B.B."/>
            <person name="Summersgill H."/>
            <person name="Thelus R."/>
            <person name="Thornton R.D."/>
            <person name="Trejos Z.Y."/>
            <person name="Usmani K."/>
            <person name="Vattathil S."/>
            <person name="Villasana D."/>
            <person name="Walker D.L."/>
            <person name="Wang S."/>
            <person name="Wang K."/>
            <person name="White C.S."/>
            <person name="Williams A.C."/>
            <person name="Williamson J."/>
            <person name="Wilson K."/>
            <person name="Woghiren I.O."/>
            <person name="Woodworth J.R."/>
            <person name="Worley K.C."/>
            <person name="Wright R.A."/>
            <person name="Wu W."/>
            <person name="Young L."/>
            <person name="Zhang L."/>
            <person name="Zhang J."/>
            <person name="Zhu Y."/>
            <person name="Muzny D.M."/>
            <person name="Weinstock G."/>
            <person name="Gibbs R.A."/>
        </authorList>
    </citation>
    <scope>NUCLEOTIDE SEQUENCE [LARGE SCALE GENOMIC DNA]</scope>
    <source>
        <strain evidence="4">LSR1</strain>
    </source>
</reference>